<dbReference type="PANTHER" id="PTHR40375">
    <property type="entry name" value="SPORULATION-SPECIFIC PROTEIN 22"/>
    <property type="match status" value="1"/>
</dbReference>
<dbReference type="eggNOG" id="KOG4814">
    <property type="taxonomic scope" value="Eukaryota"/>
</dbReference>
<dbReference type="HOGENOM" id="CLU_006898_0_0_1"/>
<sequence>AFREGNDGVAQFMLQKITGQKAQLELLQALDRERVAAKLLEIGKSFLRSKARDVGAVEPESARESVPWMQKAFTMIEHLEDVASPGLPELKVNRARNFGSRAYFLSSSLEPENLTRAEASLNELITTLDSTTNSGSPEYQQLRWMRIAVLKRRRASELALMDGNSPRGCAARLAHNNREFPAFQSVVDHTALTDADVTDTLVTAIHRHSLKRSLEIEGEHVLNSIDRLLLSLIHHCSKDQDHGRAMGDMAEAFSGTMDCWVSQLLWQFGDRHYHAKRWSQAAEWFLAGAHSIFSSMGTSTEAKCYRKAALALIHGKEYGRAYTAIRHCPTDEAATYYVVFLTAVHQAIRAVKDMVNSSDFDRNMLLLATQMAHESELKCLLLTILDALLQTLKDDESIETEIDAITIIRCLVRLILKLLSEPGANRFELVQALIRYLKTAKSCCEKAASRKAGAVISKDVSWLWRAAYNCGVQGCSEWESSPDTVSDLFEATRELLEVYCQMAAMDVDSDVYQYIVNASFASISGRVFMARERLLHGSIPGDRLRPTLKNIEEAKARIQGILGKNLIRRQEDIPRVRSFLHVLRVFQVEMLCHLKDWCTLLETVGEIVRADALAVNTFEAVADILWVEKDCPTESKYTSLGFLAPW</sequence>
<dbReference type="PANTHER" id="PTHR40375:SF2">
    <property type="entry name" value="SPORULATION-SPECIFIC PROTEIN 22"/>
    <property type="match status" value="1"/>
</dbReference>
<dbReference type="OMA" id="WTESSEY"/>
<dbReference type="GO" id="GO:0051321">
    <property type="term" value="P:meiotic cell cycle"/>
    <property type="evidence" value="ECO:0007669"/>
    <property type="project" value="UniProtKB-KW"/>
</dbReference>
<dbReference type="Pfam" id="PF08631">
    <property type="entry name" value="SPO22"/>
    <property type="match status" value="1"/>
</dbReference>
<name>S7S1F7_GLOTA</name>
<evidence type="ECO:0008006" key="4">
    <source>
        <dbReference type="Google" id="ProtNLM"/>
    </source>
</evidence>
<evidence type="ECO:0000313" key="3">
    <source>
        <dbReference type="Proteomes" id="UP000030669"/>
    </source>
</evidence>
<organism evidence="2 3">
    <name type="scientific">Gloeophyllum trabeum (strain ATCC 11539 / FP-39264 / Madison 617)</name>
    <name type="common">Brown rot fungus</name>
    <dbReference type="NCBI Taxonomy" id="670483"/>
    <lineage>
        <taxon>Eukaryota</taxon>
        <taxon>Fungi</taxon>
        <taxon>Dikarya</taxon>
        <taxon>Basidiomycota</taxon>
        <taxon>Agaricomycotina</taxon>
        <taxon>Agaricomycetes</taxon>
        <taxon>Gloeophyllales</taxon>
        <taxon>Gloeophyllaceae</taxon>
        <taxon>Gloeophyllum</taxon>
    </lineage>
</organism>
<evidence type="ECO:0000313" key="2">
    <source>
        <dbReference type="EMBL" id="EPQ61285.1"/>
    </source>
</evidence>
<dbReference type="GeneID" id="19305399"/>
<dbReference type="Proteomes" id="UP000030669">
    <property type="component" value="Unassembled WGS sequence"/>
</dbReference>
<dbReference type="EMBL" id="KB469296">
    <property type="protein sequence ID" value="EPQ61285.1"/>
    <property type="molecule type" value="Genomic_DNA"/>
</dbReference>
<dbReference type="GO" id="GO:0090173">
    <property type="term" value="P:regulation of synaptonemal complex assembly"/>
    <property type="evidence" value="ECO:0007669"/>
    <property type="project" value="InterPro"/>
</dbReference>
<dbReference type="InterPro" id="IPR013940">
    <property type="entry name" value="Spo22/ZIP4/TEX11"/>
</dbReference>
<dbReference type="RefSeq" id="XP_007860261.1">
    <property type="nucleotide sequence ID" value="XM_007862070.1"/>
</dbReference>
<feature type="non-terminal residue" evidence="2">
    <location>
        <position position="1"/>
    </location>
</feature>
<accession>S7S1F7</accession>
<keyword evidence="3" id="KW-1185">Reference proteome</keyword>
<keyword evidence="1" id="KW-0469">Meiosis</keyword>
<gene>
    <name evidence="2" type="ORF">GLOTRDRAFT_31559</name>
</gene>
<dbReference type="OrthoDB" id="65716at2759"/>
<protein>
    <recommendedName>
        <fullName evidence="4">Protein ZIP4 homolog</fullName>
    </recommendedName>
</protein>
<proteinExistence type="predicted"/>
<reference evidence="2 3" key="1">
    <citation type="journal article" date="2012" name="Science">
        <title>The Paleozoic origin of enzymatic lignin decomposition reconstructed from 31 fungal genomes.</title>
        <authorList>
            <person name="Floudas D."/>
            <person name="Binder M."/>
            <person name="Riley R."/>
            <person name="Barry K."/>
            <person name="Blanchette R.A."/>
            <person name="Henrissat B."/>
            <person name="Martinez A.T."/>
            <person name="Otillar R."/>
            <person name="Spatafora J.W."/>
            <person name="Yadav J.S."/>
            <person name="Aerts A."/>
            <person name="Benoit I."/>
            <person name="Boyd A."/>
            <person name="Carlson A."/>
            <person name="Copeland A."/>
            <person name="Coutinho P.M."/>
            <person name="de Vries R.P."/>
            <person name="Ferreira P."/>
            <person name="Findley K."/>
            <person name="Foster B."/>
            <person name="Gaskell J."/>
            <person name="Glotzer D."/>
            <person name="Gorecki P."/>
            <person name="Heitman J."/>
            <person name="Hesse C."/>
            <person name="Hori C."/>
            <person name="Igarashi K."/>
            <person name="Jurgens J.A."/>
            <person name="Kallen N."/>
            <person name="Kersten P."/>
            <person name="Kohler A."/>
            <person name="Kuees U."/>
            <person name="Kumar T.K.A."/>
            <person name="Kuo A."/>
            <person name="LaButti K."/>
            <person name="Larrondo L.F."/>
            <person name="Lindquist E."/>
            <person name="Ling A."/>
            <person name="Lombard V."/>
            <person name="Lucas S."/>
            <person name="Lundell T."/>
            <person name="Martin R."/>
            <person name="McLaughlin D.J."/>
            <person name="Morgenstern I."/>
            <person name="Morin E."/>
            <person name="Murat C."/>
            <person name="Nagy L.G."/>
            <person name="Nolan M."/>
            <person name="Ohm R.A."/>
            <person name="Patyshakuliyeva A."/>
            <person name="Rokas A."/>
            <person name="Ruiz-Duenas F.J."/>
            <person name="Sabat G."/>
            <person name="Salamov A."/>
            <person name="Samejima M."/>
            <person name="Schmutz J."/>
            <person name="Slot J.C."/>
            <person name="St John F."/>
            <person name="Stenlid J."/>
            <person name="Sun H."/>
            <person name="Sun S."/>
            <person name="Syed K."/>
            <person name="Tsang A."/>
            <person name="Wiebenga A."/>
            <person name="Young D."/>
            <person name="Pisabarro A."/>
            <person name="Eastwood D.C."/>
            <person name="Martin F."/>
            <person name="Cullen D."/>
            <person name="Grigoriev I.V."/>
            <person name="Hibbett D.S."/>
        </authorList>
    </citation>
    <scope>NUCLEOTIDE SEQUENCE [LARGE SCALE GENOMIC DNA]</scope>
    <source>
        <strain evidence="2 3">ATCC 11539</strain>
    </source>
</reference>
<dbReference type="KEGG" id="gtr:GLOTRDRAFT_31559"/>
<dbReference type="InterPro" id="IPR039057">
    <property type="entry name" value="Spo22/ZIP4"/>
</dbReference>
<dbReference type="AlphaFoldDB" id="S7S1F7"/>
<evidence type="ECO:0000256" key="1">
    <source>
        <dbReference type="ARBA" id="ARBA00023254"/>
    </source>
</evidence>
<dbReference type="STRING" id="670483.S7S1F7"/>